<feature type="compositionally biased region" description="Basic and acidic residues" evidence="1">
    <location>
        <begin position="95"/>
        <end position="105"/>
    </location>
</feature>
<feature type="compositionally biased region" description="Basic and acidic residues" evidence="1">
    <location>
        <begin position="1"/>
        <end position="12"/>
    </location>
</feature>
<feature type="compositionally biased region" description="Basic and acidic residues" evidence="1">
    <location>
        <begin position="340"/>
        <end position="349"/>
    </location>
</feature>
<sequence length="349" mass="38041">HVGRLEREEEVVPVRLVGPGQPRRVGPGGVQRGHEQRDERDDRQRHDDDEQEAAGPHLDGGGLHQLSSFPRRQHDGEHQQGEHDREGGGLADLPLEEREVVDLQTRHHRAAAGAALGGDVDDVEAAQGPDDGDEHRDAELLPDGGQGHREELADGPRAVDARGLVEGGIDLGHAGEQQQHAQAERDPRADHADGGQSGVEVAEPRTGDAAEPDRAEELLHEHGGSRQLQPQLVHELLPRAKGAAGREDVVDEQHARSRGEVGAHLDLGRAVLERVGDRRRGPRQLPRLPDRRHTDAGRDRDGSGEHETAGLDARDDVEAPRERLHDGIHHRAQGDGVGQQRRDVAEQHP</sequence>
<feature type="non-terminal residue" evidence="2">
    <location>
        <position position="349"/>
    </location>
</feature>
<dbReference type="EMBL" id="JRES01001198">
    <property type="protein sequence ID" value="KNC24648.1"/>
    <property type="molecule type" value="Genomic_DNA"/>
</dbReference>
<feature type="compositionally biased region" description="Low complexity" evidence="1">
    <location>
        <begin position="13"/>
        <end position="25"/>
    </location>
</feature>
<accession>A0A0L0BX65</accession>
<dbReference type="Proteomes" id="UP000037069">
    <property type="component" value="Unassembled WGS sequence"/>
</dbReference>
<reference evidence="2 3" key="1">
    <citation type="journal article" date="2015" name="Nat. Commun.">
        <title>Lucilia cuprina genome unlocks parasitic fly biology to underpin future interventions.</title>
        <authorList>
            <person name="Anstead C.A."/>
            <person name="Korhonen P.K."/>
            <person name="Young N.D."/>
            <person name="Hall R.S."/>
            <person name="Jex A.R."/>
            <person name="Murali S.C."/>
            <person name="Hughes D.S."/>
            <person name="Lee S.F."/>
            <person name="Perry T."/>
            <person name="Stroehlein A.J."/>
            <person name="Ansell B.R."/>
            <person name="Breugelmans B."/>
            <person name="Hofmann A."/>
            <person name="Qu J."/>
            <person name="Dugan S."/>
            <person name="Lee S.L."/>
            <person name="Chao H."/>
            <person name="Dinh H."/>
            <person name="Han Y."/>
            <person name="Doddapaneni H.V."/>
            <person name="Worley K.C."/>
            <person name="Muzny D.M."/>
            <person name="Ioannidis P."/>
            <person name="Waterhouse R.M."/>
            <person name="Zdobnov E.M."/>
            <person name="James P.J."/>
            <person name="Bagnall N.H."/>
            <person name="Kotze A.C."/>
            <person name="Gibbs R.A."/>
            <person name="Richards S."/>
            <person name="Batterham P."/>
            <person name="Gasser R.B."/>
        </authorList>
    </citation>
    <scope>NUCLEOTIDE SEQUENCE [LARGE SCALE GENOMIC DNA]</scope>
    <source>
        <strain evidence="2 3">LS</strain>
        <tissue evidence="2">Full body</tissue>
    </source>
</reference>
<feature type="compositionally biased region" description="Low complexity" evidence="1">
    <location>
        <begin position="172"/>
        <end position="181"/>
    </location>
</feature>
<dbReference type="AlphaFoldDB" id="A0A0L0BX65"/>
<feature type="non-terminal residue" evidence="2">
    <location>
        <position position="1"/>
    </location>
</feature>
<name>A0A0L0BX65_LUCCU</name>
<feature type="compositionally biased region" description="Basic and acidic residues" evidence="1">
    <location>
        <begin position="72"/>
        <end position="87"/>
    </location>
</feature>
<feature type="compositionally biased region" description="Basic and acidic residues" evidence="1">
    <location>
        <begin position="182"/>
        <end position="193"/>
    </location>
</feature>
<organism evidence="2 3">
    <name type="scientific">Lucilia cuprina</name>
    <name type="common">Green bottle fly</name>
    <name type="synonym">Australian sheep blowfly</name>
    <dbReference type="NCBI Taxonomy" id="7375"/>
    <lineage>
        <taxon>Eukaryota</taxon>
        <taxon>Metazoa</taxon>
        <taxon>Ecdysozoa</taxon>
        <taxon>Arthropoda</taxon>
        <taxon>Hexapoda</taxon>
        <taxon>Insecta</taxon>
        <taxon>Pterygota</taxon>
        <taxon>Neoptera</taxon>
        <taxon>Endopterygota</taxon>
        <taxon>Diptera</taxon>
        <taxon>Brachycera</taxon>
        <taxon>Muscomorpha</taxon>
        <taxon>Oestroidea</taxon>
        <taxon>Calliphoridae</taxon>
        <taxon>Luciliinae</taxon>
        <taxon>Lucilia</taxon>
    </lineage>
</organism>
<evidence type="ECO:0000256" key="1">
    <source>
        <dbReference type="SAM" id="MobiDB-lite"/>
    </source>
</evidence>
<evidence type="ECO:0000313" key="3">
    <source>
        <dbReference type="Proteomes" id="UP000037069"/>
    </source>
</evidence>
<protein>
    <submittedName>
        <fullName evidence="2">Uncharacterized protein</fullName>
    </submittedName>
</protein>
<proteinExistence type="predicted"/>
<feature type="compositionally biased region" description="Basic and acidic residues" evidence="1">
    <location>
        <begin position="146"/>
        <end position="160"/>
    </location>
</feature>
<feature type="region of interest" description="Disordered" evidence="1">
    <location>
        <begin position="1"/>
        <end position="349"/>
    </location>
</feature>
<gene>
    <name evidence="2" type="ORF">FF38_03538</name>
</gene>
<comment type="caution">
    <text evidence="2">The sequence shown here is derived from an EMBL/GenBank/DDBJ whole genome shotgun (WGS) entry which is preliminary data.</text>
</comment>
<feature type="compositionally biased region" description="Basic and acidic residues" evidence="1">
    <location>
        <begin position="244"/>
        <end position="279"/>
    </location>
</feature>
<evidence type="ECO:0000313" key="2">
    <source>
        <dbReference type="EMBL" id="KNC24648.1"/>
    </source>
</evidence>
<feature type="compositionally biased region" description="Basic and acidic residues" evidence="1">
    <location>
        <begin position="288"/>
        <end position="333"/>
    </location>
</feature>
<feature type="compositionally biased region" description="Basic and acidic residues" evidence="1">
    <location>
        <begin position="32"/>
        <end position="48"/>
    </location>
</feature>
<feature type="compositionally biased region" description="Basic and acidic residues" evidence="1">
    <location>
        <begin position="202"/>
        <end position="224"/>
    </location>
</feature>
<keyword evidence="3" id="KW-1185">Reference proteome</keyword>